<organism evidence="2 3">
    <name type="scientific">Aduncisulcus paluster</name>
    <dbReference type="NCBI Taxonomy" id="2918883"/>
    <lineage>
        <taxon>Eukaryota</taxon>
        <taxon>Metamonada</taxon>
        <taxon>Carpediemonas-like organisms</taxon>
        <taxon>Aduncisulcus</taxon>
    </lineage>
</organism>
<evidence type="ECO:0000313" key="2">
    <source>
        <dbReference type="EMBL" id="GKT35526.1"/>
    </source>
</evidence>
<gene>
    <name evidence="2" type="ORF">ADUPG1_008671</name>
</gene>
<comment type="caution">
    <text evidence="2">The sequence shown here is derived from an EMBL/GenBank/DDBJ whole genome shotgun (WGS) entry which is preliminary data.</text>
</comment>
<protein>
    <submittedName>
        <fullName evidence="2">Uncharacterized protein</fullName>
    </submittedName>
</protein>
<reference evidence="2" key="1">
    <citation type="submission" date="2022-03" db="EMBL/GenBank/DDBJ databases">
        <title>Draft genome sequence of Aduncisulcus paluster, a free-living microaerophilic Fornicata.</title>
        <authorList>
            <person name="Yuyama I."/>
            <person name="Kume K."/>
            <person name="Tamura T."/>
            <person name="Inagaki Y."/>
            <person name="Hashimoto T."/>
        </authorList>
    </citation>
    <scope>NUCLEOTIDE SEQUENCE</scope>
    <source>
        <strain evidence="2">NY0171</strain>
    </source>
</reference>
<dbReference type="EMBL" id="BQXS01011005">
    <property type="protein sequence ID" value="GKT35526.1"/>
    <property type="molecule type" value="Genomic_DNA"/>
</dbReference>
<feature type="compositionally biased region" description="Basic and acidic residues" evidence="1">
    <location>
        <begin position="271"/>
        <end position="293"/>
    </location>
</feature>
<keyword evidence="3" id="KW-1185">Reference proteome</keyword>
<accession>A0ABQ5KU59</accession>
<evidence type="ECO:0000256" key="1">
    <source>
        <dbReference type="SAM" id="MobiDB-lite"/>
    </source>
</evidence>
<name>A0ABQ5KU59_9EUKA</name>
<sequence length="613" mass="68516">MSVLETFGIDSSELVVSLRAKSEGIRIAAIDKLLKHLDSFHDCYHLSQEENWGDICDGIAYSLNCAKKGIELKRVFDLIWRFVILSPDSCGKSIWPKIEDRIQKFINYPKSSDHLEFACITVAAVYAFVDDSGGIIHLLTETIKKNKYHKLVIPESSQKASFRRLTDPVLSTALISLGAALSHSQDGSPWAIEQRTTIWIALIPYILPIFEHSVNIDLITAALSCICAFLEQTAETIGSCEFAIVTDEDDELEEYEGVSFDEEEASDQFFDDEKGSERSDESHERKEGRDMPVKKPSSSSPSSVGSSVTSVSTVSSSAQILVLKRSALLGTAKKVCLLSLASSCLSLIRFDPSPRPEQRLKYNNTLKQFQCLSCVPASMGASIKDSNRVIMGSGEEEELAGGSNLNAYRFLCAVFKSRLSFILGGCNPARWLIGFSKADPINVNTFSWCCGTGEGVEALAHAQQKEHVKQTQQKLRSERKKFIVERVDTRHDRRKDLQKKRKDKAARFLCAVFKSRLSFILGGCNPARWLIGFSKADPINVNTFSWCCGTGEGVEALAHAQQKEHVKQTQQKLRSERKKFIVERVDTRHDRRKDLQKKRKDKAARLMGLNDGL</sequence>
<feature type="compositionally biased region" description="Low complexity" evidence="1">
    <location>
        <begin position="294"/>
        <end position="308"/>
    </location>
</feature>
<evidence type="ECO:0000313" key="3">
    <source>
        <dbReference type="Proteomes" id="UP001057375"/>
    </source>
</evidence>
<dbReference type="Proteomes" id="UP001057375">
    <property type="component" value="Unassembled WGS sequence"/>
</dbReference>
<feature type="region of interest" description="Disordered" evidence="1">
    <location>
        <begin position="266"/>
        <end position="308"/>
    </location>
</feature>
<proteinExistence type="predicted"/>